<keyword evidence="15 20" id="KW-0472">Membrane</keyword>
<evidence type="ECO:0000256" key="3">
    <source>
        <dbReference type="ARBA" id="ARBA00005119"/>
    </source>
</evidence>
<comment type="cofactor">
    <cofactor evidence="1 20">
        <name>Mg(2+)</name>
        <dbReference type="ChEBI" id="CHEBI:18420"/>
    </cofactor>
</comment>
<evidence type="ECO:0000256" key="9">
    <source>
        <dbReference type="ARBA" id="ARBA00022679"/>
    </source>
</evidence>
<evidence type="ECO:0000313" key="21">
    <source>
        <dbReference type="EMBL" id="KAK2149770.1"/>
    </source>
</evidence>
<keyword evidence="13 20" id="KW-0443">Lipid metabolism</keyword>
<keyword evidence="12 20" id="KW-0460">Magnesium</keyword>
<evidence type="ECO:0000256" key="17">
    <source>
        <dbReference type="ARBA" id="ARBA00023264"/>
    </source>
</evidence>
<evidence type="ECO:0000256" key="2">
    <source>
        <dbReference type="ARBA" id="ARBA00004443"/>
    </source>
</evidence>
<dbReference type="AlphaFoldDB" id="A0AAD9MY56"/>
<evidence type="ECO:0000256" key="14">
    <source>
        <dbReference type="ARBA" id="ARBA00023128"/>
    </source>
</evidence>
<keyword evidence="9 20" id="KW-0808">Transferase</keyword>
<comment type="caution">
    <text evidence="21">The sequence shown here is derived from an EMBL/GenBank/DDBJ whole genome shotgun (WGS) entry which is preliminary data.</text>
</comment>
<comment type="catalytic activity">
    <reaction evidence="20">
        <text>a 1,2-diacyl-sn-glycero-3-phosphate + CTP + H(+) = a CDP-1,2-diacyl-sn-glycerol + diphosphate</text>
        <dbReference type="Rhea" id="RHEA:16229"/>
        <dbReference type="ChEBI" id="CHEBI:15378"/>
        <dbReference type="ChEBI" id="CHEBI:33019"/>
        <dbReference type="ChEBI" id="CHEBI:37563"/>
        <dbReference type="ChEBI" id="CHEBI:58332"/>
        <dbReference type="ChEBI" id="CHEBI:58608"/>
        <dbReference type="EC" id="2.7.7.41"/>
    </reaction>
</comment>
<sequence>MAASASRVPAIYRQILSSFPQRYLRMVFAYGSGVFQQKGHQDMSKNMLDFVFVVDKPAQWHKENMIQNSSHYSALKLLGPRYIAHFQDLYGARIYFNPLVSCQGRVIKYGVIKTESLINDLFDWETLYVSGRLHKPVMLIHRAEDNGSKELSIAMTTNLNNAVHTALLLLDETFTEEQLYLTIAGLSYAGDFRMTFGEDKNKVQNIVIPNIENFRELYSSILDSEEHLMWNKPSGTFEQNLHSSSQHHHLNLLPLMLQVGLVNYRNADGRMRDTEEVLRSFAYDSECRDVIKRCISGIVQQSSLTQSVKGVLTAGLIKSLRYSYSKVKKMWKSKKR</sequence>
<accession>A0AAD9MY56</accession>
<name>A0AAD9MY56_9ANNE</name>
<evidence type="ECO:0000256" key="15">
    <source>
        <dbReference type="ARBA" id="ARBA00023136"/>
    </source>
</evidence>
<dbReference type="GO" id="GO:0032049">
    <property type="term" value="P:cardiolipin biosynthetic process"/>
    <property type="evidence" value="ECO:0007669"/>
    <property type="project" value="UniProtKB-UniRule"/>
</dbReference>
<keyword evidence="16 20" id="KW-0594">Phospholipid biosynthesis</keyword>
<dbReference type="GO" id="GO:0016024">
    <property type="term" value="P:CDP-diacylglycerol biosynthetic process"/>
    <property type="evidence" value="ECO:0007669"/>
    <property type="project" value="UniProtKB-UniRule"/>
</dbReference>
<organism evidence="21 22">
    <name type="scientific">Paralvinella palmiformis</name>
    <dbReference type="NCBI Taxonomy" id="53620"/>
    <lineage>
        <taxon>Eukaryota</taxon>
        <taxon>Metazoa</taxon>
        <taxon>Spiralia</taxon>
        <taxon>Lophotrochozoa</taxon>
        <taxon>Annelida</taxon>
        <taxon>Polychaeta</taxon>
        <taxon>Sedentaria</taxon>
        <taxon>Canalipalpata</taxon>
        <taxon>Terebellida</taxon>
        <taxon>Terebelliformia</taxon>
        <taxon>Alvinellidae</taxon>
        <taxon>Paralvinella</taxon>
    </lineage>
</organism>
<comment type="function">
    <text evidence="20">Catalyzes the conversion of phosphatidic acid (PA) to CDP-diacylglycerol (CDP-DAG), an essential intermediate in the synthesis of phosphatidylglycerol, cardiolipin and phosphatidylinositol.</text>
</comment>
<protein>
    <recommendedName>
        <fullName evidence="7 20">Phosphatidate cytidylyltransferase, mitochondrial</fullName>
        <ecNumber evidence="6 20">2.7.7.41</ecNumber>
    </recommendedName>
    <alternativeName>
        <fullName evidence="18 20">CDP-diacylglycerol synthase</fullName>
    </alternativeName>
    <alternativeName>
        <fullName evidence="19 20">Mitochondrial translocator assembly and maintenance protein 41 homolog</fullName>
    </alternativeName>
</protein>
<comment type="similarity">
    <text evidence="5 20">Belongs to the TAM41 family.</text>
</comment>
<proteinExistence type="inferred from homology"/>
<keyword evidence="11 20" id="KW-0999">Mitochondrion inner membrane</keyword>
<dbReference type="Proteomes" id="UP001208570">
    <property type="component" value="Unassembled WGS sequence"/>
</dbReference>
<dbReference type="GO" id="GO:0005743">
    <property type="term" value="C:mitochondrial inner membrane"/>
    <property type="evidence" value="ECO:0007669"/>
    <property type="project" value="UniProtKB-SubCell"/>
</dbReference>
<evidence type="ECO:0000256" key="10">
    <source>
        <dbReference type="ARBA" id="ARBA00022695"/>
    </source>
</evidence>
<keyword evidence="8 20" id="KW-0444">Lipid biosynthesis</keyword>
<evidence type="ECO:0000256" key="1">
    <source>
        <dbReference type="ARBA" id="ARBA00001946"/>
    </source>
</evidence>
<dbReference type="PIRSF" id="PIRSF028840">
    <property type="entry name" value="Mmp37"/>
    <property type="match status" value="1"/>
</dbReference>
<comment type="pathway">
    <text evidence="3 20">Phospholipid metabolism; CDP-diacylglycerol biosynthesis; CDP-diacylglycerol from sn-glycerol 3-phosphate: step 3/3.</text>
</comment>
<keyword evidence="22" id="KW-1185">Reference proteome</keyword>
<evidence type="ECO:0000256" key="16">
    <source>
        <dbReference type="ARBA" id="ARBA00023209"/>
    </source>
</evidence>
<evidence type="ECO:0000313" key="22">
    <source>
        <dbReference type="Proteomes" id="UP001208570"/>
    </source>
</evidence>
<evidence type="ECO:0000256" key="5">
    <source>
        <dbReference type="ARBA" id="ARBA00005458"/>
    </source>
</evidence>
<dbReference type="Pfam" id="PF09139">
    <property type="entry name" value="Tam41_Mmp37"/>
    <property type="match status" value="1"/>
</dbReference>
<comment type="pathway">
    <text evidence="4">Lipid metabolism.</text>
</comment>
<evidence type="ECO:0000256" key="4">
    <source>
        <dbReference type="ARBA" id="ARBA00005189"/>
    </source>
</evidence>
<dbReference type="GO" id="GO:0004605">
    <property type="term" value="F:phosphatidate cytidylyltransferase activity"/>
    <property type="evidence" value="ECO:0007669"/>
    <property type="project" value="UniProtKB-UniRule"/>
</dbReference>
<evidence type="ECO:0000256" key="6">
    <source>
        <dbReference type="ARBA" id="ARBA00012487"/>
    </source>
</evidence>
<keyword evidence="17 20" id="KW-1208">Phospholipid metabolism</keyword>
<evidence type="ECO:0000256" key="8">
    <source>
        <dbReference type="ARBA" id="ARBA00022516"/>
    </source>
</evidence>
<evidence type="ECO:0000256" key="13">
    <source>
        <dbReference type="ARBA" id="ARBA00023098"/>
    </source>
</evidence>
<reference evidence="21" key="1">
    <citation type="journal article" date="2023" name="Mol. Biol. Evol.">
        <title>Third-Generation Sequencing Reveals the Adaptive Role of the Epigenome in Three Deep-Sea Polychaetes.</title>
        <authorList>
            <person name="Perez M."/>
            <person name="Aroh O."/>
            <person name="Sun Y."/>
            <person name="Lan Y."/>
            <person name="Juniper S.K."/>
            <person name="Young C.R."/>
            <person name="Angers B."/>
            <person name="Qian P.Y."/>
        </authorList>
    </citation>
    <scope>NUCLEOTIDE SEQUENCE</scope>
    <source>
        <strain evidence="21">P08H-3</strain>
    </source>
</reference>
<dbReference type="InterPro" id="IPR015222">
    <property type="entry name" value="Tam41"/>
</dbReference>
<comment type="subcellular location">
    <subcellularLocation>
        <location evidence="2 20">Mitochondrion inner membrane</location>
        <topology evidence="2 20">Peripheral membrane protein</topology>
        <orientation evidence="2 20">Matrix side</orientation>
    </subcellularLocation>
</comment>
<evidence type="ECO:0000256" key="7">
    <source>
        <dbReference type="ARBA" id="ARBA00018337"/>
    </source>
</evidence>
<dbReference type="EC" id="2.7.7.41" evidence="6 20"/>
<evidence type="ECO:0000256" key="18">
    <source>
        <dbReference type="ARBA" id="ARBA00029893"/>
    </source>
</evidence>
<keyword evidence="10 20" id="KW-0548">Nucleotidyltransferase</keyword>
<evidence type="ECO:0000256" key="20">
    <source>
        <dbReference type="PIRNR" id="PIRNR028840"/>
    </source>
</evidence>
<evidence type="ECO:0000256" key="12">
    <source>
        <dbReference type="ARBA" id="ARBA00022842"/>
    </source>
</evidence>
<dbReference type="EMBL" id="JAODUP010000437">
    <property type="protein sequence ID" value="KAK2149770.1"/>
    <property type="molecule type" value="Genomic_DNA"/>
</dbReference>
<dbReference type="PANTHER" id="PTHR13619">
    <property type="entry name" value="PHOSPHATIDATE CYTIDYLYLTRANSFERASE, MITOCHONDRIAL"/>
    <property type="match status" value="1"/>
</dbReference>
<gene>
    <name evidence="21" type="ORF">LSH36_437g03026</name>
</gene>
<evidence type="ECO:0000256" key="11">
    <source>
        <dbReference type="ARBA" id="ARBA00022792"/>
    </source>
</evidence>
<evidence type="ECO:0000256" key="19">
    <source>
        <dbReference type="ARBA" id="ARBA00031502"/>
    </source>
</evidence>
<dbReference type="PANTHER" id="PTHR13619:SF0">
    <property type="entry name" value="PHOSPHATIDATE CYTIDYLYLTRANSFERASE, MITOCHONDRIAL"/>
    <property type="match status" value="1"/>
</dbReference>
<keyword evidence="14 20" id="KW-0496">Mitochondrion</keyword>